<evidence type="ECO:0000313" key="2">
    <source>
        <dbReference type="EMBL" id="QEH95402.1"/>
    </source>
</evidence>
<sequence>MAAIIRNFCSFRGIMAPRALLLAGSILLVTPLLAGCKLIDQRTFNPQAGKPPKPYVPPAPPAPKPKPPFLQIEDGTPESDYGPIVDKAVKAALARKENVLFIVQLLVPLQDDPAAQAKAMTDATQADLEPVARRINTAGAQPIQIEMHAVADGSVKHPVVRVDVR</sequence>
<gene>
    <name evidence="2" type="ORF">FXF46_03395</name>
</gene>
<dbReference type="KEGG" id="gti:FXF46_03395"/>
<dbReference type="EMBL" id="CP043043">
    <property type="protein sequence ID" value="QEH95402.1"/>
    <property type="molecule type" value="Genomic_DNA"/>
</dbReference>
<evidence type="ECO:0000313" key="3">
    <source>
        <dbReference type="Proteomes" id="UP000323560"/>
    </source>
</evidence>
<feature type="compositionally biased region" description="Pro residues" evidence="1">
    <location>
        <begin position="49"/>
        <end position="68"/>
    </location>
</feature>
<proteinExistence type="predicted"/>
<name>A0AAP9JGM8_GLUTH</name>
<dbReference type="Proteomes" id="UP000323560">
    <property type="component" value="Chromosome"/>
</dbReference>
<reference evidence="2 3" key="1">
    <citation type="submission" date="2019-08" db="EMBL/GenBank/DDBJ databases">
        <title>Gluconobacter frateurii HD924 genome.</title>
        <authorList>
            <person name="Liu Y."/>
            <person name="Zhang P."/>
        </authorList>
    </citation>
    <scope>NUCLEOTIDE SEQUENCE [LARGE SCALE GENOMIC DNA]</scope>
    <source>
        <strain evidence="2 3">HD924</strain>
    </source>
</reference>
<accession>A0AAP9JGM8</accession>
<organism evidence="2 3">
    <name type="scientific">Gluconobacter thailandicus</name>
    <dbReference type="NCBI Taxonomy" id="257438"/>
    <lineage>
        <taxon>Bacteria</taxon>
        <taxon>Pseudomonadati</taxon>
        <taxon>Pseudomonadota</taxon>
        <taxon>Alphaproteobacteria</taxon>
        <taxon>Acetobacterales</taxon>
        <taxon>Acetobacteraceae</taxon>
        <taxon>Gluconobacter</taxon>
    </lineage>
</organism>
<evidence type="ECO:0000256" key="1">
    <source>
        <dbReference type="SAM" id="MobiDB-lite"/>
    </source>
</evidence>
<feature type="region of interest" description="Disordered" evidence="1">
    <location>
        <begin position="45"/>
        <end position="79"/>
    </location>
</feature>
<protein>
    <submittedName>
        <fullName evidence="2">Uncharacterized protein</fullName>
    </submittedName>
</protein>
<dbReference type="AlphaFoldDB" id="A0AAP9JGM8"/>